<proteinExistence type="inferred from homology"/>
<evidence type="ECO:0000256" key="4">
    <source>
        <dbReference type="ARBA" id="ARBA00022692"/>
    </source>
</evidence>
<dbReference type="GO" id="GO:0004497">
    <property type="term" value="F:monooxygenase activity"/>
    <property type="evidence" value="ECO:0007669"/>
    <property type="project" value="UniProtKB-KW"/>
</dbReference>
<evidence type="ECO:0000256" key="5">
    <source>
        <dbReference type="ARBA" id="ARBA00022723"/>
    </source>
</evidence>
<evidence type="ECO:0000256" key="8">
    <source>
        <dbReference type="ARBA" id="ARBA00023004"/>
    </source>
</evidence>
<reference evidence="12" key="1">
    <citation type="submission" date="2020-07" db="EMBL/GenBank/DDBJ databases">
        <title>Ethylene signaling mediates host invasion by parasitic plants.</title>
        <authorList>
            <person name="Yoshida S."/>
        </authorList>
    </citation>
    <scope>NUCLEOTIDE SEQUENCE</scope>
    <source>
        <strain evidence="12">Okayama</strain>
    </source>
</reference>
<keyword evidence="7" id="KW-0560">Oxidoreductase</keyword>
<feature type="chain" id="PRO_5032356214" evidence="11">
    <location>
        <begin position="27"/>
        <end position="299"/>
    </location>
</feature>
<dbReference type="PANTHER" id="PTHR47950">
    <property type="entry name" value="CYTOCHROME P450, FAMILY 76, SUBFAMILY C, POLYPEPTIDE 5-RELATED"/>
    <property type="match status" value="1"/>
</dbReference>
<comment type="subcellular location">
    <subcellularLocation>
        <location evidence="1">Membrane</location>
        <topology evidence="1">Single-pass membrane protein</topology>
    </subcellularLocation>
</comment>
<sequence>MDDIYGFLLLSLLLLLCIHLFNKTTKKRLPPGPTGLPILGNLLTIGQSPHESLAKLAKTYGPLMTVKLGMVNVVIASSADMAKEILQKNDQAFIGRPTPEAVAAEKHYNMSMVWSSGLSPHWKKIRRISKNHLFTTQRLDDLQELRHVMMRKMIARVDEAREAREPLDLGKLAFGTTLNSISNTLFSFDMLDMKSVDLIGDLKEVVSEMMDLAFKPNVADFFPFLRPFDPQGIKRGITVLYDRVHKLLGDIMEQRIRGRACVSDRCGDFMDVLLDHSEAQELNHQNINILIMVSFPLIY</sequence>
<comment type="caution">
    <text evidence="12">The sequence shown here is derived from an EMBL/GenBank/DDBJ whole genome shotgun (WGS) entry which is preliminary data.</text>
</comment>
<evidence type="ECO:0000313" key="12">
    <source>
        <dbReference type="EMBL" id="GFP86481.1"/>
    </source>
</evidence>
<dbReference type="PANTHER" id="PTHR47950:SF4">
    <property type="entry name" value="GERANIOL 8-HYDROXYLASE-LIKE"/>
    <property type="match status" value="1"/>
</dbReference>
<evidence type="ECO:0000256" key="10">
    <source>
        <dbReference type="ARBA" id="ARBA00023136"/>
    </source>
</evidence>
<dbReference type="SUPFAM" id="SSF48264">
    <property type="entry name" value="Cytochrome P450"/>
    <property type="match status" value="1"/>
</dbReference>
<dbReference type="GO" id="GO:0016020">
    <property type="term" value="C:membrane"/>
    <property type="evidence" value="ECO:0007669"/>
    <property type="project" value="UniProtKB-SubCell"/>
</dbReference>
<dbReference type="InterPro" id="IPR002401">
    <property type="entry name" value="Cyt_P450_E_grp-I"/>
</dbReference>
<comment type="similarity">
    <text evidence="2">Belongs to the cytochrome P450 family.</text>
</comment>
<dbReference type="GO" id="GO:0005506">
    <property type="term" value="F:iron ion binding"/>
    <property type="evidence" value="ECO:0007669"/>
    <property type="project" value="InterPro"/>
</dbReference>
<evidence type="ECO:0000256" key="7">
    <source>
        <dbReference type="ARBA" id="ARBA00023002"/>
    </source>
</evidence>
<keyword evidence="3" id="KW-0349">Heme</keyword>
<dbReference type="GO" id="GO:0016705">
    <property type="term" value="F:oxidoreductase activity, acting on paired donors, with incorporation or reduction of molecular oxygen"/>
    <property type="evidence" value="ECO:0007669"/>
    <property type="project" value="InterPro"/>
</dbReference>
<evidence type="ECO:0000256" key="11">
    <source>
        <dbReference type="SAM" id="SignalP"/>
    </source>
</evidence>
<dbReference type="GO" id="GO:0020037">
    <property type="term" value="F:heme binding"/>
    <property type="evidence" value="ECO:0007669"/>
    <property type="project" value="InterPro"/>
</dbReference>
<dbReference type="Gene3D" id="1.10.630.10">
    <property type="entry name" value="Cytochrome P450"/>
    <property type="match status" value="1"/>
</dbReference>
<evidence type="ECO:0000256" key="2">
    <source>
        <dbReference type="ARBA" id="ARBA00010617"/>
    </source>
</evidence>
<dbReference type="AlphaFoldDB" id="A0A830BWI2"/>
<keyword evidence="8" id="KW-0408">Iron</keyword>
<keyword evidence="13" id="KW-1185">Reference proteome</keyword>
<evidence type="ECO:0000256" key="1">
    <source>
        <dbReference type="ARBA" id="ARBA00004167"/>
    </source>
</evidence>
<dbReference type="EMBL" id="BMAC01000125">
    <property type="protein sequence ID" value="GFP86481.1"/>
    <property type="molecule type" value="Genomic_DNA"/>
</dbReference>
<organism evidence="12 13">
    <name type="scientific">Phtheirospermum japonicum</name>
    <dbReference type="NCBI Taxonomy" id="374723"/>
    <lineage>
        <taxon>Eukaryota</taxon>
        <taxon>Viridiplantae</taxon>
        <taxon>Streptophyta</taxon>
        <taxon>Embryophyta</taxon>
        <taxon>Tracheophyta</taxon>
        <taxon>Spermatophyta</taxon>
        <taxon>Magnoliopsida</taxon>
        <taxon>eudicotyledons</taxon>
        <taxon>Gunneridae</taxon>
        <taxon>Pentapetalae</taxon>
        <taxon>asterids</taxon>
        <taxon>lamiids</taxon>
        <taxon>Lamiales</taxon>
        <taxon>Orobanchaceae</taxon>
        <taxon>Orobanchaceae incertae sedis</taxon>
        <taxon>Phtheirospermum</taxon>
    </lineage>
</organism>
<keyword evidence="10" id="KW-0472">Membrane</keyword>
<dbReference type="Proteomes" id="UP000653305">
    <property type="component" value="Unassembled WGS sequence"/>
</dbReference>
<keyword evidence="6" id="KW-1133">Transmembrane helix</keyword>
<evidence type="ECO:0000256" key="3">
    <source>
        <dbReference type="ARBA" id="ARBA00022617"/>
    </source>
</evidence>
<accession>A0A830BWI2</accession>
<dbReference type="InterPro" id="IPR001128">
    <property type="entry name" value="Cyt_P450"/>
</dbReference>
<evidence type="ECO:0000256" key="9">
    <source>
        <dbReference type="ARBA" id="ARBA00023033"/>
    </source>
</evidence>
<dbReference type="Pfam" id="PF00067">
    <property type="entry name" value="p450"/>
    <property type="match status" value="1"/>
</dbReference>
<keyword evidence="11" id="KW-0732">Signal</keyword>
<dbReference type="InterPro" id="IPR036396">
    <property type="entry name" value="Cyt_P450_sf"/>
</dbReference>
<feature type="signal peptide" evidence="11">
    <location>
        <begin position="1"/>
        <end position="26"/>
    </location>
</feature>
<dbReference type="OrthoDB" id="2789670at2759"/>
<gene>
    <name evidence="12" type="ORF">PHJA_000791900</name>
</gene>
<keyword evidence="4" id="KW-0812">Transmembrane</keyword>
<protein>
    <submittedName>
        <fullName evidence="12">Geraniol 8-hydroxylase</fullName>
    </submittedName>
</protein>
<evidence type="ECO:0000256" key="6">
    <source>
        <dbReference type="ARBA" id="ARBA00022989"/>
    </source>
</evidence>
<dbReference type="PRINTS" id="PR00463">
    <property type="entry name" value="EP450I"/>
</dbReference>
<name>A0A830BWI2_9LAMI</name>
<keyword evidence="9" id="KW-0503">Monooxygenase</keyword>
<evidence type="ECO:0000313" key="13">
    <source>
        <dbReference type="Proteomes" id="UP000653305"/>
    </source>
</evidence>
<keyword evidence="5" id="KW-0479">Metal-binding</keyword>